<dbReference type="Pfam" id="PF14322">
    <property type="entry name" value="SusD-like_3"/>
    <property type="match status" value="1"/>
</dbReference>
<evidence type="ECO:0000256" key="3">
    <source>
        <dbReference type="ARBA" id="ARBA00022729"/>
    </source>
</evidence>
<gene>
    <name evidence="9" type="ORF">ERS417307_03127</name>
</gene>
<evidence type="ECO:0000256" key="6">
    <source>
        <dbReference type="SAM" id="SignalP"/>
    </source>
</evidence>
<dbReference type="SUPFAM" id="SSF48452">
    <property type="entry name" value="TPR-like"/>
    <property type="match status" value="1"/>
</dbReference>
<evidence type="ECO:0000256" key="5">
    <source>
        <dbReference type="ARBA" id="ARBA00023237"/>
    </source>
</evidence>
<evidence type="ECO:0000256" key="2">
    <source>
        <dbReference type="ARBA" id="ARBA00006275"/>
    </source>
</evidence>
<keyword evidence="4" id="KW-0472">Membrane</keyword>
<evidence type="ECO:0000259" key="7">
    <source>
        <dbReference type="Pfam" id="PF07980"/>
    </source>
</evidence>
<reference evidence="9 10" key="1">
    <citation type="submission" date="2015-09" db="EMBL/GenBank/DDBJ databases">
        <authorList>
            <consortium name="Pathogen Informatics"/>
        </authorList>
    </citation>
    <scope>NUCLEOTIDE SEQUENCE [LARGE SCALE GENOMIC DNA]</scope>
    <source>
        <strain evidence="9 10">2789STDY5608791</strain>
    </source>
</reference>
<protein>
    <submittedName>
        <fullName evidence="9">SusD family</fullName>
    </submittedName>
</protein>
<dbReference type="InterPro" id="IPR012944">
    <property type="entry name" value="SusD_RagB_dom"/>
</dbReference>
<evidence type="ECO:0000256" key="4">
    <source>
        <dbReference type="ARBA" id="ARBA00023136"/>
    </source>
</evidence>
<name>A0A174KMT4_BACUN</name>
<dbReference type="PROSITE" id="PS51257">
    <property type="entry name" value="PROKAR_LIPOPROTEIN"/>
    <property type="match status" value="1"/>
</dbReference>
<comment type="subcellular location">
    <subcellularLocation>
        <location evidence="1">Cell outer membrane</location>
    </subcellularLocation>
</comment>
<dbReference type="InterPro" id="IPR011990">
    <property type="entry name" value="TPR-like_helical_dom_sf"/>
</dbReference>
<evidence type="ECO:0000256" key="1">
    <source>
        <dbReference type="ARBA" id="ARBA00004442"/>
    </source>
</evidence>
<organism evidence="9 10">
    <name type="scientific">Bacteroides uniformis</name>
    <dbReference type="NCBI Taxonomy" id="820"/>
    <lineage>
        <taxon>Bacteria</taxon>
        <taxon>Pseudomonadati</taxon>
        <taxon>Bacteroidota</taxon>
        <taxon>Bacteroidia</taxon>
        <taxon>Bacteroidales</taxon>
        <taxon>Bacteroidaceae</taxon>
        <taxon>Bacteroides</taxon>
    </lineage>
</organism>
<dbReference type="CDD" id="cd08977">
    <property type="entry name" value="SusD"/>
    <property type="match status" value="1"/>
</dbReference>
<dbReference type="Gene3D" id="1.10.3780.10">
    <property type="entry name" value="SusD-like"/>
    <property type="match status" value="1"/>
</dbReference>
<dbReference type="AlphaFoldDB" id="A0A174KMT4"/>
<evidence type="ECO:0000313" key="10">
    <source>
        <dbReference type="Proteomes" id="UP000095419"/>
    </source>
</evidence>
<dbReference type="InterPro" id="IPR033985">
    <property type="entry name" value="SusD-like_N"/>
</dbReference>
<proteinExistence type="inferred from homology"/>
<comment type="similarity">
    <text evidence="2">Belongs to the SusD family.</text>
</comment>
<dbReference type="GO" id="GO:0009279">
    <property type="term" value="C:cell outer membrane"/>
    <property type="evidence" value="ECO:0007669"/>
    <property type="project" value="UniProtKB-SubCell"/>
</dbReference>
<dbReference type="Pfam" id="PF07980">
    <property type="entry name" value="SusD_RagB"/>
    <property type="match status" value="1"/>
</dbReference>
<evidence type="ECO:0000259" key="8">
    <source>
        <dbReference type="Pfam" id="PF14322"/>
    </source>
</evidence>
<dbReference type="Proteomes" id="UP000095419">
    <property type="component" value="Unassembled WGS sequence"/>
</dbReference>
<evidence type="ECO:0000313" key="9">
    <source>
        <dbReference type="EMBL" id="CUP11457.1"/>
    </source>
</evidence>
<dbReference type="Gene3D" id="1.25.40.390">
    <property type="match status" value="1"/>
</dbReference>
<feature type="domain" description="RagB/SusD" evidence="7">
    <location>
        <begin position="369"/>
        <end position="537"/>
    </location>
</feature>
<keyword evidence="5" id="KW-0998">Cell outer membrane</keyword>
<feature type="chain" id="PRO_5008026215" evidence="6">
    <location>
        <begin position="27"/>
        <end position="537"/>
    </location>
</feature>
<accession>A0A174KMT4</accession>
<sequence length="537" mass="60703">MKFNNMKSLIPVAAFTLMIGFSSCVGDLDVKPINPQQTMTLDQNALFNKIYASFCLTGQTGPSGNADIDDMDEGRSEFFRMAWNLNELTTDEAHWIWLTDTGMDEMLHNSYGASAAFSIGLYYRLYFTVTLCNFFLEQIPDDGGTSSMQRAEVRFIRALQYYYIMDLYGNAAFTEEVSSELAERYTRTQYFDYIEKELKECEADMAEPGQNTYGRVDKVAAWNLLARLYLNAEVYTGTAQWQNAMDYAEKVINNGYYHLCTEGATNPVTGEVYSAYQMLFLADNNTNGAQYENIFPILFDGVTTKSYGGMNFLVLATYNSTMDVTIPSGTNCSWGKCARVRKQLLDKFYTATPPTGKTVAEMTAPANDDRALFYGDGFSASIKDETDATAGFACVKFRNVRSDGQSNQVVDYVNADLPFFRVAEAYLIYAEASTRLNGSNTDAKEKINELRSRANAAQKNLYTLDDICDEWAREFWFEGRRRMDLIRFNKYAGQASYKWEWMGGTYEGAQFSNIRAIFALPENDLANNSNLIQNPGY</sequence>
<dbReference type="EMBL" id="CYZF01000009">
    <property type="protein sequence ID" value="CUP11457.1"/>
    <property type="molecule type" value="Genomic_DNA"/>
</dbReference>
<keyword evidence="3 6" id="KW-0732">Signal</keyword>
<dbReference type="Gene3D" id="1.25.40.10">
    <property type="entry name" value="Tetratricopeptide repeat domain"/>
    <property type="match status" value="1"/>
</dbReference>
<feature type="signal peptide" evidence="6">
    <location>
        <begin position="1"/>
        <end position="26"/>
    </location>
</feature>
<feature type="domain" description="SusD-like N-terminal" evidence="8">
    <location>
        <begin position="28"/>
        <end position="230"/>
    </location>
</feature>